<reference evidence="2 3" key="1">
    <citation type="journal article" date="2024" name="Science">
        <title>Giant polyketide synthase enzymes in the biosynthesis of giant marine polyether toxins.</title>
        <authorList>
            <person name="Fallon T.R."/>
            <person name="Shende V.V."/>
            <person name="Wierzbicki I.H."/>
            <person name="Pendleton A.L."/>
            <person name="Watervoot N.F."/>
            <person name="Auber R.P."/>
            <person name="Gonzalez D.J."/>
            <person name="Wisecaver J.H."/>
            <person name="Moore B.S."/>
        </authorList>
    </citation>
    <scope>NUCLEOTIDE SEQUENCE [LARGE SCALE GENOMIC DNA]</scope>
    <source>
        <strain evidence="2 3">12B1</strain>
    </source>
</reference>
<evidence type="ECO:0000313" key="3">
    <source>
        <dbReference type="Proteomes" id="UP001515480"/>
    </source>
</evidence>
<protein>
    <submittedName>
        <fullName evidence="2">Uncharacterized protein</fullName>
    </submittedName>
</protein>
<evidence type="ECO:0000256" key="1">
    <source>
        <dbReference type="SAM" id="MobiDB-lite"/>
    </source>
</evidence>
<feature type="compositionally biased region" description="Polar residues" evidence="1">
    <location>
        <begin position="7"/>
        <end position="16"/>
    </location>
</feature>
<dbReference type="EMBL" id="JBGBPQ010000031">
    <property type="protein sequence ID" value="KAL1495769.1"/>
    <property type="molecule type" value="Genomic_DNA"/>
</dbReference>
<evidence type="ECO:0000313" key="2">
    <source>
        <dbReference type="EMBL" id="KAL1495769.1"/>
    </source>
</evidence>
<dbReference type="Proteomes" id="UP001515480">
    <property type="component" value="Unassembled WGS sequence"/>
</dbReference>
<gene>
    <name evidence="2" type="ORF">AB1Y20_016631</name>
</gene>
<accession>A0AB34IDY9</accession>
<feature type="region of interest" description="Disordered" evidence="1">
    <location>
        <begin position="1"/>
        <end position="25"/>
    </location>
</feature>
<organism evidence="2 3">
    <name type="scientific">Prymnesium parvum</name>
    <name type="common">Toxic golden alga</name>
    <dbReference type="NCBI Taxonomy" id="97485"/>
    <lineage>
        <taxon>Eukaryota</taxon>
        <taxon>Haptista</taxon>
        <taxon>Haptophyta</taxon>
        <taxon>Prymnesiophyceae</taxon>
        <taxon>Prymnesiales</taxon>
        <taxon>Prymnesiaceae</taxon>
        <taxon>Prymnesium</taxon>
    </lineage>
</organism>
<keyword evidence="3" id="KW-1185">Reference proteome</keyword>
<comment type="caution">
    <text evidence="2">The sequence shown here is derived from an EMBL/GenBank/DDBJ whole genome shotgun (WGS) entry which is preliminary data.</text>
</comment>
<dbReference type="AlphaFoldDB" id="A0AB34IDY9"/>
<sequence>MEPPRQAASSGSATSRKSGRQASADWTMHSATPACSMLMSDGWKSTSGTEIRSLLIVRTCSSFASLCFFLGGPPSGVGVLAAGAAAGSGSLGLRMRPVKCFT</sequence>
<proteinExistence type="predicted"/>
<name>A0AB34IDY9_PRYPA</name>